<dbReference type="InterPro" id="IPR012934">
    <property type="entry name" value="Znf_AD"/>
</dbReference>
<accession>A0A1A9UKY8</accession>
<name>A0A1A9UKY8_GLOAU</name>
<evidence type="ECO:0000256" key="2">
    <source>
        <dbReference type="SAM" id="MobiDB-lite"/>
    </source>
</evidence>
<sequence length="184" mass="21167">MNCDQIKMRYEIVTDSCRACVTKSKQVRSPYKPSDEGKEATNEMLEKTTGICIEQIDENPILPKNICKTCESSLTVAFQFCVKALKPQITIELHLSNLSDSKECSVKKDEHNMLLIKKEFDDFIEMQQLQVDTLDESLVDIQILDNDDGNEFIDEVKSTESRHTENEADTEENNDEENYEEETI</sequence>
<dbReference type="EnsemblMetazoa" id="GAUT007888-RA">
    <property type="protein sequence ID" value="GAUT007888-PA"/>
    <property type="gene ID" value="GAUT007888"/>
</dbReference>
<evidence type="ECO:0000256" key="1">
    <source>
        <dbReference type="PROSITE-ProRule" id="PRU01263"/>
    </source>
</evidence>
<dbReference type="GO" id="GO:0008270">
    <property type="term" value="F:zinc ion binding"/>
    <property type="evidence" value="ECO:0007669"/>
    <property type="project" value="UniProtKB-UniRule"/>
</dbReference>
<dbReference type="STRING" id="7395.A0A1A9UKY8"/>
<dbReference type="Proteomes" id="UP000078200">
    <property type="component" value="Unassembled WGS sequence"/>
</dbReference>
<keyword evidence="5" id="KW-1185">Reference proteome</keyword>
<dbReference type="AlphaFoldDB" id="A0A1A9UKY8"/>
<feature type="region of interest" description="Disordered" evidence="2">
    <location>
        <begin position="156"/>
        <end position="184"/>
    </location>
</feature>
<dbReference type="Pfam" id="PF07776">
    <property type="entry name" value="zf-AD"/>
    <property type="match status" value="1"/>
</dbReference>
<evidence type="ECO:0000313" key="4">
    <source>
        <dbReference type="EnsemblMetazoa" id="GAUT007888-PA"/>
    </source>
</evidence>
<evidence type="ECO:0000259" key="3">
    <source>
        <dbReference type="PROSITE" id="PS51915"/>
    </source>
</evidence>
<feature type="binding site" evidence="1">
    <location>
        <position position="20"/>
    </location>
    <ligand>
        <name>Zn(2+)</name>
        <dbReference type="ChEBI" id="CHEBI:29105"/>
    </ligand>
</feature>
<dbReference type="PROSITE" id="PS51915">
    <property type="entry name" value="ZAD"/>
    <property type="match status" value="1"/>
</dbReference>
<feature type="binding site" evidence="1">
    <location>
        <position position="67"/>
    </location>
    <ligand>
        <name>Zn(2+)</name>
        <dbReference type="ChEBI" id="CHEBI:29105"/>
    </ligand>
</feature>
<dbReference type="SUPFAM" id="SSF57716">
    <property type="entry name" value="Glucocorticoid receptor-like (DNA-binding domain)"/>
    <property type="match status" value="1"/>
</dbReference>
<feature type="compositionally biased region" description="Acidic residues" evidence="2">
    <location>
        <begin position="167"/>
        <end position="184"/>
    </location>
</feature>
<keyword evidence="1" id="KW-0862">Zinc</keyword>
<proteinExistence type="predicted"/>
<dbReference type="VEuPathDB" id="VectorBase:GAUT007888"/>
<keyword evidence="1" id="KW-0863">Zinc-finger</keyword>
<dbReference type="GO" id="GO:0005634">
    <property type="term" value="C:nucleus"/>
    <property type="evidence" value="ECO:0007669"/>
    <property type="project" value="InterPro"/>
</dbReference>
<feature type="binding site" evidence="1">
    <location>
        <position position="17"/>
    </location>
    <ligand>
        <name>Zn(2+)</name>
        <dbReference type="ChEBI" id="CHEBI:29105"/>
    </ligand>
</feature>
<organism evidence="4 5">
    <name type="scientific">Glossina austeni</name>
    <name type="common">Savannah tsetse fly</name>
    <dbReference type="NCBI Taxonomy" id="7395"/>
    <lineage>
        <taxon>Eukaryota</taxon>
        <taxon>Metazoa</taxon>
        <taxon>Ecdysozoa</taxon>
        <taxon>Arthropoda</taxon>
        <taxon>Hexapoda</taxon>
        <taxon>Insecta</taxon>
        <taxon>Pterygota</taxon>
        <taxon>Neoptera</taxon>
        <taxon>Endopterygota</taxon>
        <taxon>Diptera</taxon>
        <taxon>Brachycera</taxon>
        <taxon>Muscomorpha</taxon>
        <taxon>Hippoboscoidea</taxon>
        <taxon>Glossinidae</taxon>
        <taxon>Glossina</taxon>
    </lineage>
</organism>
<feature type="domain" description="ZAD" evidence="3">
    <location>
        <begin position="15"/>
        <end position="94"/>
    </location>
</feature>
<feature type="binding site" evidence="1">
    <location>
        <position position="70"/>
    </location>
    <ligand>
        <name>Zn(2+)</name>
        <dbReference type="ChEBI" id="CHEBI:29105"/>
    </ligand>
</feature>
<dbReference type="Gene3D" id="3.40.1800.20">
    <property type="match status" value="1"/>
</dbReference>
<reference evidence="4" key="1">
    <citation type="submission" date="2020-05" db="UniProtKB">
        <authorList>
            <consortium name="EnsemblMetazoa"/>
        </authorList>
    </citation>
    <scope>IDENTIFICATION</scope>
    <source>
        <strain evidence="4">TTRI</strain>
    </source>
</reference>
<feature type="compositionally biased region" description="Basic and acidic residues" evidence="2">
    <location>
        <begin position="156"/>
        <end position="166"/>
    </location>
</feature>
<evidence type="ECO:0000313" key="5">
    <source>
        <dbReference type="Proteomes" id="UP000078200"/>
    </source>
</evidence>
<protein>
    <recommendedName>
        <fullName evidence="3">ZAD domain-containing protein</fullName>
    </recommendedName>
</protein>
<keyword evidence="1" id="KW-0479">Metal-binding</keyword>